<sequence length="405" mass="45382">MNNVLIEWRTNDRWHGVQQKIKRKDITPDGPLDIGQKISVKFGRGRHDAIAAESWKPNTRNPEDNLPLKQLVQKESASPKKNVSEAKCYQEYILKRNLKLTTDQERTAKEKSLPKKKDDVSEAGSKRKQSPEHLVVEKPQPGHPDTVKHLRQEVVSSKENVEDAQPALQDLDDVMATEMDDTDVEDENLDVEEDFEDLRGIWHDNIDFDPDIGQISQDVKTVKDWVEGLHKKADVLFNLVSAIEARLTAVEAGICLVPFSPQDPRIQFPSTSISSIQLPDQPASPQSQNRSNAMITSMSSSQTTTSISPSVQLESSTKKNPQSTPIRLTPQPPPLPSISPIVSNLPQETARKLKKCRQNISSRKKYTRKCLEELFSADELATSNVSGTSGKDKLDECKIGLISRK</sequence>
<evidence type="ECO:0000313" key="2">
    <source>
        <dbReference type="EMBL" id="CAH3026411.1"/>
    </source>
</evidence>
<name>A0ABN8MAM7_9CNID</name>
<feature type="region of interest" description="Disordered" evidence="1">
    <location>
        <begin position="296"/>
        <end position="336"/>
    </location>
</feature>
<feature type="compositionally biased region" description="Basic and acidic residues" evidence="1">
    <location>
        <begin position="105"/>
        <end position="120"/>
    </location>
</feature>
<reference evidence="2 3" key="1">
    <citation type="submission" date="2022-05" db="EMBL/GenBank/DDBJ databases">
        <authorList>
            <consortium name="Genoscope - CEA"/>
            <person name="William W."/>
        </authorList>
    </citation>
    <scope>NUCLEOTIDE SEQUENCE [LARGE SCALE GENOMIC DNA]</scope>
</reference>
<feature type="compositionally biased region" description="Polar residues" evidence="1">
    <location>
        <begin position="311"/>
        <end position="324"/>
    </location>
</feature>
<feature type="compositionally biased region" description="Low complexity" evidence="1">
    <location>
        <begin position="296"/>
        <end position="310"/>
    </location>
</feature>
<gene>
    <name evidence="2" type="ORF">PEVE_00029002</name>
</gene>
<feature type="region of interest" description="Disordered" evidence="1">
    <location>
        <begin position="105"/>
        <end position="146"/>
    </location>
</feature>
<protein>
    <submittedName>
        <fullName evidence="2">Uncharacterized protein</fullName>
    </submittedName>
</protein>
<comment type="caution">
    <text evidence="2">The sequence shown here is derived from an EMBL/GenBank/DDBJ whole genome shotgun (WGS) entry which is preliminary data.</text>
</comment>
<keyword evidence="3" id="KW-1185">Reference proteome</keyword>
<dbReference type="Proteomes" id="UP001159427">
    <property type="component" value="Unassembled WGS sequence"/>
</dbReference>
<evidence type="ECO:0000256" key="1">
    <source>
        <dbReference type="SAM" id="MobiDB-lite"/>
    </source>
</evidence>
<evidence type="ECO:0000313" key="3">
    <source>
        <dbReference type="Proteomes" id="UP001159427"/>
    </source>
</evidence>
<proteinExistence type="predicted"/>
<accession>A0ABN8MAM7</accession>
<dbReference type="EMBL" id="CALNXI010000403">
    <property type="protein sequence ID" value="CAH3026411.1"/>
    <property type="molecule type" value="Genomic_DNA"/>
</dbReference>
<organism evidence="2 3">
    <name type="scientific">Porites evermanni</name>
    <dbReference type="NCBI Taxonomy" id="104178"/>
    <lineage>
        <taxon>Eukaryota</taxon>
        <taxon>Metazoa</taxon>
        <taxon>Cnidaria</taxon>
        <taxon>Anthozoa</taxon>
        <taxon>Hexacorallia</taxon>
        <taxon>Scleractinia</taxon>
        <taxon>Fungiina</taxon>
        <taxon>Poritidae</taxon>
        <taxon>Porites</taxon>
    </lineage>
</organism>